<proteinExistence type="predicted"/>
<dbReference type="Pfam" id="PF17164">
    <property type="entry name" value="DUF5122"/>
    <property type="match status" value="1"/>
</dbReference>
<keyword evidence="2" id="KW-0812">Transmembrane</keyword>
<dbReference type="InterPro" id="IPR022409">
    <property type="entry name" value="PKD/Chitinase_dom"/>
</dbReference>
<accession>A0ABW3AH89</accession>
<evidence type="ECO:0000256" key="5">
    <source>
        <dbReference type="ARBA" id="ARBA00022989"/>
    </source>
</evidence>
<comment type="caution">
    <text evidence="10">The sequence shown here is derived from an EMBL/GenBank/DDBJ whole genome shotgun (WGS) entry which is preliminary data.</text>
</comment>
<dbReference type="InterPro" id="IPR000601">
    <property type="entry name" value="PKD_dom"/>
</dbReference>
<evidence type="ECO:0000256" key="8">
    <source>
        <dbReference type="SAM" id="MobiDB-lite"/>
    </source>
</evidence>
<feature type="domain" description="PKD" evidence="9">
    <location>
        <begin position="1667"/>
        <end position="1750"/>
    </location>
</feature>
<dbReference type="InterPro" id="IPR011044">
    <property type="entry name" value="Quino_amine_DH_bsu"/>
</dbReference>
<dbReference type="InterPro" id="IPR013783">
    <property type="entry name" value="Ig-like_fold"/>
</dbReference>
<evidence type="ECO:0000256" key="7">
    <source>
        <dbReference type="ARBA" id="ARBA00023157"/>
    </source>
</evidence>
<evidence type="ECO:0000313" key="11">
    <source>
        <dbReference type="Proteomes" id="UP001597055"/>
    </source>
</evidence>
<evidence type="ECO:0000256" key="2">
    <source>
        <dbReference type="ARBA" id="ARBA00022692"/>
    </source>
</evidence>
<dbReference type="PROSITE" id="PS50093">
    <property type="entry name" value="PKD"/>
    <property type="match status" value="7"/>
</dbReference>
<keyword evidence="4" id="KW-0677">Repeat</keyword>
<evidence type="ECO:0000259" key="9">
    <source>
        <dbReference type="PROSITE" id="PS50093"/>
    </source>
</evidence>
<evidence type="ECO:0000256" key="4">
    <source>
        <dbReference type="ARBA" id="ARBA00022737"/>
    </source>
</evidence>
<comment type="subcellular location">
    <subcellularLocation>
        <location evidence="1">Membrane</location>
        <topology evidence="1">Multi-pass membrane protein</topology>
    </subcellularLocation>
</comment>
<dbReference type="Pfam" id="PF18911">
    <property type="entry name" value="PKD_4"/>
    <property type="match status" value="7"/>
</dbReference>
<feature type="domain" description="PKD" evidence="9">
    <location>
        <begin position="1387"/>
        <end position="1451"/>
    </location>
</feature>
<feature type="domain" description="PKD" evidence="9">
    <location>
        <begin position="805"/>
        <end position="890"/>
    </location>
</feature>
<dbReference type="InterPro" id="IPR035986">
    <property type="entry name" value="PKD_dom_sf"/>
</dbReference>
<dbReference type="RefSeq" id="WP_378771747.1">
    <property type="nucleotide sequence ID" value="NZ_JBHTII010000001.1"/>
</dbReference>
<dbReference type="SUPFAM" id="SSF49299">
    <property type="entry name" value="PKD domain"/>
    <property type="match status" value="7"/>
</dbReference>
<name>A0ABW3AH89_9MICO</name>
<dbReference type="Gene3D" id="2.60.120.200">
    <property type="match status" value="2"/>
</dbReference>
<dbReference type="SUPFAM" id="SSF50969">
    <property type="entry name" value="YVTN repeat-like/Quinoprotein amine dehydrogenase"/>
    <property type="match status" value="1"/>
</dbReference>
<dbReference type="InterPro" id="IPR006558">
    <property type="entry name" value="LamG-like"/>
</dbReference>
<dbReference type="SMART" id="SM00089">
    <property type="entry name" value="PKD"/>
    <property type="match status" value="7"/>
</dbReference>
<dbReference type="PANTHER" id="PTHR46730">
    <property type="entry name" value="POLYCYSTIN-1"/>
    <property type="match status" value="1"/>
</dbReference>
<keyword evidence="6" id="KW-0472">Membrane</keyword>
<evidence type="ECO:0000313" key="10">
    <source>
        <dbReference type="EMBL" id="MFD0790149.1"/>
    </source>
</evidence>
<feature type="domain" description="PKD" evidence="9">
    <location>
        <begin position="1205"/>
        <end position="1286"/>
    </location>
</feature>
<dbReference type="PANTHER" id="PTHR46730:SF1">
    <property type="entry name" value="PLAT DOMAIN-CONTAINING PROTEIN"/>
    <property type="match status" value="1"/>
</dbReference>
<reference evidence="11" key="1">
    <citation type="journal article" date="2019" name="Int. J. Syst. Evol. Microbiol.">
        <title>The Global Catalogue of Microorganisms (GCM) 10K type strain sequencing project: providing services to taxonomists for standard genome sequencing and annotation.</title>
        <authorList>
            <consortium name="The Broad Institute Genomics Platform"/>
            <consortium name="The Broad Institute Genome Sequencing Center for Infectious Disease"/>
            <person name="Wu L."/>
            <person name="Ma J."/>
        </authorList>
    </citation>
    <scope>NUCLEOTIDE SEQUENCE [LARGE SCALE GENOMIC DNA]</scope>
    <source>
        <strain evidence="11">CCUG 54523</strain>
    </source>
</reference>
<dbReference type="Pfam" id="PF13385">
    <property type="entry name" value="Laminin_G_3"/>
    <property type="match status" value="2"/>
</dbReference>
<dbReference type="SMART" id="SM00282">
    <property type="entry name" value="LamG"/>
    <property type="match status" value="2"/>
</dbReference>
<keyword evidence="11" id="KW-1185">Reference proteome</keyword>
<evidence type="ECO:0000256" key="3">
    <source>
        <dbReference type="ARBA" id="ARBA00022729"/>
    </source>
</evidence>
<organism evidence="10 11">
    <name type="scientific">Microbacterium insulae</name>
    <dbReference type="NCBI Taxonomy" id="483014"/>
    <lineage>
        <taxon>Bacteria</taxon>
        <taxon>Bacillati</taxon>
        <taxon>Actinomycetota</taxon>
        <taxon>Actinomycetes</taxon>
        <taxon>Micrococcales</taxon>
        <taxon>Microbacteriaceae</taxon>
        <taxon>Microbacterium</taxon>
    </lineage>
</organism>
<feature type="domain" description="PKD" evidence="9">
    <location>
        <begin position="1141"/>
        <end position="1199"/>
    </location>
</feature>
<evidence type="ECO:0000256" key="6">
    <source>
        <dbReference type="ARBA" id="ARBA00023136"/>
    </source>
</evidence>
<dbReference type="EMBL" id="JBHTII010000001">
    <property type="protein sequence ID" value="MFD0790149.1"/>
    <property type="molecule type" value="Genomic_DNA"/>
</dbReference>
<keyword evidence="5" id="KW-1133">Transmembrane helix</keyword>
<keyword evidence="7" id="KW-1015">Disulfide bond</keyword>
<dbReference type="CDD" id="cd00110">
    <property type="entry name" value="LamG"/>
    <property type="match status" value="2"/>
</dbReference>
<dbReference type="InterPro" id="IPR013320">
    <property type="entry name" value="ConA-like_dom_sf"/>
</dbReference>
<protein>
    <submittedName>
        <fullName evidence="10">PKD domain-containing protein</fullName>
    </submittedName>
</protein>
<dbReference type="InterPro" id="IPR001791">
    <property type="entry name" value="Laminin_G"/>
</dbReference>
<dbReference type="InterPro" id="IPR013431">
    <property type="entry name" value="Delta_60_rpt"/>
</dbReference>
<dbReference type="SUPFAM" id="SSF49899">
    <property type="entry name" value="Concanavalin A-like lectins/glucanases"/>
    <property type="match status" value="2"/>
</dbReference>
<feature type="region of interest" description="Disordered" evidence="8">
    <location>
        <begin position="1132"/>
        <end position="1153"/>
    </location>
</feature>
<gene>
    <name evidence="10" type="ORF">ACFQ0P_07045</name>
</gene>
<dbReference type="Gene3D" id="2.60.40.10">
    <property type="entry name" value="Immunoglobulins"/>
    <property type="match status" value="7"/>
</dbReference>
<feature type="domain" description="PKD" evidence="9">
    <location>
        <begin position="1755"/>
        <end position="1834"/>
    </location>
</feature>
<dbReference type="Proteomes" id="UP001597055">
    <property type="component" value="Unassembled WGS sequence"/>
</dbReference>
<feature type="domain" description="PKD" evidence="9">
    <location>
        <begin position="1290"/>
        <end position="1369"/>
    </location>
</feature>
<sequence length="2042" mass="207509">MAGKSFVSGPGSTLRRALAGVTASAVVIAGLAFGAVAPAAAADPIPGIAPIEQRNAAMVTADPLPTVQIDSGIVWAQAIAGRTVFAGGSFSNARPAGASPGQNLMPRSNILAYDIETGVATSFAPTINGTVKSLAVSPDGKTLYVGGSFNQVNGQTRFNVAAFDVATGALLTTFRPAIGGSYVNAIVATDSAVYFGGLIGAAGGIARKNLAAANPANGAILGWAPTTDMQVDTMVLEPGAGKLIVGGRFGQVNDAAQRGLAALDLTTGAILPWAAPATVQNGVVSTDAYAGRAGIWALTADENAVYGTGWVFANKWVGNLEGMFAAEAGTGEIRWIADCHGDHYGIYSDGTNVYTTGHEHDCQTAGGLPQAYPAPGNIRHATVYTAAAKGTLTRSPYVNDIYADWQGYPAPAAVNWFPDWTTGTASGSGQAGWTATGNGKYLVVGGEQTFVNGQRSQGLTRFSTTPPGGPKSAPRLSGTNWTPTARSVSAGTARIAIPANWDRDDRDLTYELYEQGVSAPVATTTKQSTFWNTPNVVLTAHDLPAGATKTYRVVAKDGDGNTANSAWVTVTVSSADASAYADAVLDDGASLYWRLGGSDGGADWAGTTDAAFKNGVATTADDALANEENGSATMPGGNGFAVTNTTATVGSSFAAELWFKTDTTTGGKLVGYGNSADGNSGSYDRHVYMKNNGQLVFGTYPGFVATVQSTKSYNDNKWHHVVAQQGPSGQQLYVDGELVGSSAQSGAQSYTGYWRIGGDNLGGWPNQPSSSYFRGSIDEFAVYGTTLTSTQVTNHYEIAKGPHMPPTAVIGAVTAGQTVTFSAADSTASGDADLVSYTWSFGDGATSDEITPTHQYTTAGDYTVTLTVTDSKGSVSPVVSETVTASAPATAAARYTQRVIDDGAQVHWSLGGPVGGVDWVSDRDLVTTPGVGSSADAVSPLAGSASATFDGGSAFGRTSRTIPANTPFAAEVWFKTTTTNGGKIFGYGGSTSGNSSNYDRHLYMANDGRLVFGVWLGFAAVVQTPQAYNDGQWHHVVAQVGAGGEQLFVDGQLVASDAGVTGAQAYDGYWRIGGDNISGWPSQPASFYFAGQLDDFSAYSRTLSATEVDDHYRIAKDLPTTQAQFTVAGTGDTREFDASGSSTAPGRTITGYDWDFGDGETGTGATPSHTYGEPGTYTVTLTVTDSAGRTGVATSNVVIAPPHAAPVADIEVETAGLTASFDGSGSTASGDATIASYAWNFGDGTTATQAAPTHAYEAPGTYTVSLTVTDSLGATSEPATTEITVEHAAPTASFSTEESGLSVWVDASASSASDGAGLSYSWNWGDGSPAGTGVTASHQYAAPGAYTVTLTVTDTLGASKTATESVTATHADPTASFTAQTSMLDVEVDASASAAADDATLEHSWNWGDGSAAGTGETASHTYAEAGTYEITLTVTDSLGASASTSRSVTVAAQTVIADDDFARNLGSGWGTAAIGGAWSSAANTSVAGGTGRIELVASRTRALTLTSTSVDDLSGSLVFSADKVANGGGLHFSYVVHKSSAGEYRLKVRTLATGSVQVSMTRLVGTTETVFATQTLSGYTYTAGAKLRVRFETEGTGDVTEMRGKVWPDGTTEPSGWTVTGSGNVAALQGAGQVGVIAYATGSVTNGPVVVSVDDFRVTSLGAGEPHAAPVAVIGGTASGLTVAFDGTGSSASGGASIAGYAWNFGDGSTSTESKPTHRYAAAGTYTATLTVTDSTGAVSAVASQSVAVAHSNPVAAFGASAAGLAVSVDGSGSQASDGATLAYSWNWGDGSPAGSGVTASHTYAAAGTYDVTLTVTDSLGASASTTRSVAVTEDAFVARDDFERTVATGWGTAPTGGAWGTAAGFSVSEGTGKISLAAGQTRTNLLGGVNAQNVDARLAISTDKVANGGGLHLNYLVHKTAAGDYRMKLRISATGVVQVSVSKIVGTTETILSNRTLSGYTHTAGAKLRLRFQATTAGGATTLGAKVWLDGTAEPADWYVSATDAQAELQGAGQVGVLTYLSGSATNAPLTVSVDDLEVR</sequence>
<feature type="region of interest" description="Disordered" evidence="8">
    <location>
        <begin position="458"/>
        <end position="484"/>
    </location>
</feature>
<dbReference type="CDD" id="cd00146">
    <property type="entry name" value="PKD"/>
    <property type="match status" value="6"/>
</dbReference>
<keyword evidence="3" id="KW-0732">Signal</keyword>
<evidence type="ECO:0000256" key="1">
    <source>
        <dbReference type="ARBA" id="ARBA00004141"/>
    </source>
</evidence>
<dbReference type="SMART" id="SM00560">
    <property type="entry name" value="LamGL"/>
    <property type="match status" value="2"/>
</dbReference>